<keyword evidence="4" id="KW-0808">Transferase</keyword>
<dbReference type="SMART" id="SM01400">
    <property type="entry name" value="Pribosyltran_N"/>
    <property type="match status" value="1"/>
</dbReference>
<keyword evidence="9" id="KW-0067">ATP-binding</keyword>
<dbReference type="GO" id="GO:0009156">
    <property type="term" value="P:ribonucleoside monophosphate biosynthetic process"/>
    <property type="evidence" value="ECO:0007669"/>
    <property type="project" value="InterPro"/>
</dbReference>
<evidence type="ECO:0000256" key="1">
    <source>
        <dbReference type="ARBA" id="ARBA00001946"/>
    </source>
</evidence>
<dbReference type="InterPro" id="IPR000842">
    <property type="entry name" value="PRib_PP_synth_CS"/>
</dbReference>
<dbReference type="InterPro" id="IPR005946">
    <property type="entry name" value="Rib-P_diPkinase"/>
</dbReference>
<evidence type="ECO:0000256" key="6">
    <source>
        <dbReference type="ARBA" id="ARBA00022727"/>
    </source>
</evidence>
<dbReference type="GO" id="GO:0006164">
    <property type="term" value="P:purine nucleotide biosynthetic process"/>
    <property type="evidence" value="ECO:0007669"/>
    <property type="project" value="TreeGrafter"/>
</dbReference>
<name>X0WH85_9ZZZZ</name>
<dbReference type="InterPro" id="IPR029057">
    <property type="entry name" value="PRTase-like"/>
</dbReference>
<keyword evidence="5" id="KW-0479">Metal-binding</keyword>
<dbReference type="SUPFAM" id="SSF53271">
    <property type="entry name" value="PRTase-like"/>
    <property type="match status" value="1"/>
</dbReference>
<dbReference type="GO" id="GO:0000287">
    <property type="term" value="F:magnesium ion binding"/>
    <property type="evidence" value="ECO:0007669"/>
    <property type="project" value="InterPro"/>
</dbReference>
<feature type="non-terminal residue" evidence="13">
    <location>
        <position position="167"/>
    </location>
</feature>
<dbReference type="PANTHER" id="PTHR10210">
    <property type="entry name" value="RIBOSE-PHOSPHATE DIPHOSPHOKINASE FAMILY MEMBER"/>
    <property type="match status" value="1"/>
</dbReference>
<dbReference type="EMBL" id="BARS01033255">
    <property type="protein sequence ID" value="GAG23888.1"/>
    <property type="molecule type" value="Genomic_DNA"/>
</dbReference>
<evidence type="ECO:0000313" key="13">
    <source>
        <dbReference type="EMBL" id="GAG23888.1"/>
    </source>
</evidence>
<evidence type="ECO:0000256" key="5">
    <source>
        <dbReference type="ARBA" id="ARBA00022723"/>
    </source>
</evidence>
<dbReference type="GO" id="GO:0006015">
    <property type="term" value="P:5-phosphoribose 1-diphosphate biosynthetic process"/>
    <property type="evidence" value="ECO:0007669"/>
    <property type="project" value="TreeGrafter"/>
</dbReference>
<proteinExistence type="predicted"/>
<sequence>MKIFAGSSNKSLASDVASYLGISLGKCVLDQFSDGEIHFYIDENVRGEDVFILQSGARDANFNLMELFIMIDAFKRASAERITAVVPYYCYARQDWKDRPRVPITARLIAELLEAAGANRILTMDLHSPQIQGFFSIPVDNLTAAPVLAQHFLPMELEDVTVVSPDA</sequence>
<comment type="cofactor">
    <cofactor evidence="1">
        <name>Mg(2+)</name>
        <dbReference type="ChEBI" id="CHEBI:18420"/>
    </cofactor>
</comment>
<keyword evidence="7" id="KW-0547">Nucleotide-binding</keyword>
<dbReference type="GO" id="GO:0004749">
    <property type="term" value="F:ribose phosphate diphosphokinase activity"/>
    <property type="evidence" value="ECO:0007669"/>
    <property type="project" value="UniProtKB-EC"/>
</dbReference>
<evidence type="ECO:0000256" key="2">
    <source>
        <dbReference type="ARBA" id="ARBA00004996"/>
    </source>
</evidence>
<evidence type="ECO:0000259" key="12">
    <source>
        <dbReference type="Pfam" id="PF13793"/>
    </source>
</evidence>
<evidence type="ECO:0000256" key="8">
    <source>
        <dbReference type="ARBA" id="ARBA00022777"/>
    </source>
</evidence>
<accession>X0WH85</accession>
<keyword evidence="8" id="KW-0418">Kinase</keyword>
<dbReference type="EC" id="2.7.6.1" evidence="3"/>
<dbReference type="PANTHER" id="PTHR10210:SF32">
    <property type="entry name" value="RIBOSE-PHOSPHATE PYROPHOSPHOKINASE 2"/>
    <property type="match status" value="1"/>
</dbReference>
<dbReference type="FunFam" id="3.40.50.2020:FF:000001">
    <property type="entry name" value="Ribose-phosphate pyrophosphokinase"/>
    <property type="match status" value="1"/>
</dbReference>
<feature type="domain" description="Ribose-phosphate pyrophosphokinase N-terminal" evidence="12">
    <location>
        <begin position="1"/>
        <end position="117"/>
    </location>
</feature>
<evidence type="ECO:0000256" key="9">
    <source>
        <dbReference type="ARBA" id="ARBA00022840"/>
    </source>
</evidence>
<dbReference type="GO" id="GO:0005737">
    <property type="term" value="C:cytoplasm"/>
    <property type="evidence" value="ECO:0007669"/>
    <property type="project" value="TreeGrafter"/>
</dbReference>
<organism evidence="13">
    <name type="scientific">marine sediment metagenome</name>
    <dbReference type="NCBI Taxonomy" id="412755"/>
    <lineage>
        <taxon>unclassified sequences</taxon>
        <taxon>metagenomes</taxon>
        <taxon>ecological metagenomes</taxon>
    </lineage>
</organism>
<comment type="caution">
    <text evidence="13">The sequence shown here is derived from an EMBL/GenBank/DDBJ whole genome shotgun (WGS) entry which is preliminary data.</text>
</comment>
<evidence type="ECO:0000256" key="10">
    <source>
        <dbReference type="ARBA" id="ARBA00022842"/>
    </source>
</evidence>
<dbReference type="AlphaFoldDB" id="X0WH85"/>
<reference evidence="13" key="1">
    <citation type="journal article" date="2014" name="Front. Microbiol.">
        <title>High frequency of phylogenetically diverse reductive dehalogenase-homologous genes in deep subseafloor sedimentary metagenomes.</title>
        <authorList>
            <person name="Kawai M."/>
            <person name="Futagami T."/>
            <person name="Toyoda A."/>
            <person name="Takaki Y."/>
            <person name="Nishi S."/>
            <person name="Hori S."/>
            <person name="Arai W."/>
            <person name="Tsubouchi T."/>
            <person name="Morono Y."/>
            <person name="Uchiyama I."/>
            <person name="Ito T."/>
            <person name="Fujiyama A."/>
            <person name="Inagaki F."/>
            <person name="Takami H."/>
        </authorList>
    </citation>
    <scope>NUCLEOTIDE SEQUENCE</scope>
    <source>
        <strain evidence="13">Expedition CK06-06</strain>
    </source>
</reference>
<dbReference type="GO" id="GO:0016301">
    <property type="term" value="F:kinase activity"/>
    <property type="evidence" value="ECO:0007669"/>
    <property type="project" value="UniProtKB-KW"/>
</dbReference>
<dbReference type="InterPro" id="IPR029099">
    <property type="entry name" value="Pribosyltran_N"/>
</dbReference>
<keyword evidence="10" id="KW-0460">Magnesium</keyword>
<dbReference type="GO" id="GO:0005524">
    <property type="term" value="F:ATP binding"/>
    <property type="evidence" value="ECO:0007669"/>
    <property type="project" value="UniProtKB-KW"/>
</dbReference>
<evidence type="ECO:0000256" key="7">
    <source>
        <dbReference type="ARBA" id="ARBA00022741"/>
    </source>
</evidence>
<protein>
    <recommendedName>
        <fullName evidence="3">ribose-phosphate diphosphokinase</fullName>
        <ecNumber evidence="3">2.7.6.1</ecNumber>
    </recommendedName>
</protein>
<evidence type="ECO:0000256" key="3">
    <source>
        <dbReference type="ARBA" id="ARBA00013247"/>
    </source>
</evidence>
<dbReference type="PROSITE" id="PS00114">
    <property type="entry name" value="PRPP_SYNTHASE"/>
    <property type="match status" value="1"/>
</dbReference>
<dbReference type="Gene3D" id="3.40.50.2020">
    <property type="match status" value="1"/>
</dbReference>
<gene>
    <name evidence="13" type="ORF">S01H1_51533</name>
</gene>
<evidence type="ECO:0000256" key="4">
    <source>
        <dbReference type="ARBA" id="ARBA00022679"/>
    </source>
</evidence>
<dbReference type="GO" id="GO:0002189">
    <property type="term" value="C:ribose phosphate diphosphokinase complex"/>
    <property type="evidence" value="ECO:0007669"/>
    <property type="project" value="TreeGrafter"/>
</dbReference>
<comment type="pathway">
    <text evidence="2">Metabolic intermediate biosynthesis; 5-phospho-alpha-D-ribose 1-diphosphate biosynthesis; 5-phospho-alpha-D-ribose 1-diphosphate from D-ribose 5-phosphate (route I): step 1/1.</text>
</comment>
<evidence type="ECO:0000256" key="11">
    <source>
        <dbReference type="ARBA" id="ARBA00049535"/>
    </source>
</evidence>
<dbReference type="Pfam" id="PF13793">
    <property type="entry name" value="Pribosyltran_N"/>
    <property type="match status" value="1"/>
</dbReference>
<keyword evidence="6" id="KW-0545">Nucleotide biosynthesis</keyword>
<dbReference type="NCBIfam" id="TIGR01251">
    <property type="entry name" value="ribP_PPkin"/>
    <property type="match status" value="1"/>
</dbReference>
<comment type="catalytic activity">
    <reaction evidence="11">
        <text>D-ribose 5-phosphate + ATP = 5-phospho-alpha-D-ribose 1-diphosphate + AMP + H(+)</text>
        <dbReference type="Rhea" id="RHEA:15609"/>
        <dbReference type="ChEBI" id="CHEBI:15378"/>
        <dbReference type="ChEBI" id="CHEBI:30616"/>
        <dbReference type="ChEBI" id="CHEBI:58017"/>
        <dbReference type="ChEBI" id="CHEBI:78346"/>
        <dbReference type="ChEBI" id="CHEBI:456215"/>
        <dbReference type="EC" id="2.7.6.1"/>
    </reaction>
</comment>